<name>A0A2X1STL0_9GAMM</name>
<dbReference type="InterPro" id="IPR036188">
    <property type="entry name" value="FAD/NAD-bd_sf"/>
</dbReference>
<sequence>MKTINCDCLIIGGGIQGLMLLNLLKKAGVQSLVLVTDQALGEGESNHTHGYYNRGYFNSLASTIESSHWWDEFFKQHHEKCGKKDNAYVIANESDAQQLESIWQTKSLPYQCLEKVPANLKGLGCKLTPQQRLFSVQEGTINGCAIITVLSQPHRKQIVHARVQKLIYCEEKNTIKQAEIKTSKGIFLFKSKHYFLCAGRNNQLLTAMLAQTYHLRKSLILNTVRFIPMLLLKGKSPPLTGVYLSYGLTMATSHDEAEEPVTIISYIRNLGSTHAHVALGEEITDDAQLIYQCITQFKKLFPQFKFDSGDYQLAYFTGPKIDSPAENNNIMNNDCYMDDLGIDNFDFIWPGLFTNSYYAATELIKKYRAAGASWLVKPAKTSFNATSEQLPLQQEIAKEYRSPGKLTWYNWDDFCKKYPILLGK</sequence>
<protein>
    <submittedName>
        <fullName evidence="3">Uncharacterized conserved protein</fullName>
    </submittedName>
</protein>
<keyword evidence="1" id="KW-0560">Oxidoreductase</keyword>
<organism evidence="3 4">
    <name type="scientific">Legionella feeleii</name>
    <dbReference type="NCBI Taxonomy" id="453"/>
    <lineage>
        <taxon>Bacteria</taxon>
        <taxon>Pseudomonadati</taxon>
        <taxon>Pseudomonadota</taxon>
        <taxon>Gammaproteobacteria</taxon>
        <taxon>Legionellales</taxon>
        <taxon>Legionellaceae</taxon>
        <taxon>Legionella</taxon>
    </lineage>
</organism>
<evidence type="ECO:0000256" key="1">
    <source>
        <dbReference type="ARBA" id="ARBA00023002"/>
    </source>
</evidence>
<dbReference type="InterPro" id="IPR006076">
    <property type="entry name" value="FAD-dep_OxRdtase"/>
</dbReference>
<dbReference type="EMBL" id="UASS01000001">
    <property type="protein sequence ID" value="SPX59480.1"/>
    <property type="molecule type" value="Genomic_DNA"/>
</dbReference>
<dbReference type="RefSeq" id="WP_058443324.1">
    <property type="nucleotide sequence ID" value="NZ_CAAAHT010000031.1"/>
</dbReference>
<evidence type="ECO:0000313" key="3">
    <source>
        <dbReference type="EMBL" id="SPX59480.1"/>
    </source>
</evidence>
<dbReference type="OrthoDB" id="211690at2"/>
<dbReference type="Proteomes" id="UP000251942">
    <property type="component" value="Unassembled WGS sequence"/>
</dbReference>
<evidence type="ECO:0000259" key="2">
    <source>
        <dbReference type="Pfam" id="PF01266"/>
    </source>
</evidence>
<reference evidence="3 4" key="1">
    <citation type="submission" date="2018-06" db="EMBL/GenBank/DDBJ databases">
        <authorList>
            <consortium name="Pathogen Informatics"/>
            <person name="Doyle S."/>
        </authorList>
    </citation>
    <scope>NUCLEOTIDE SEQUENCE [LARGE SCALE GENOMIC DNA]</scope>
    <source>
        <strain evidence="3 4">NCTC12022</strain>
    </source>
</reference>
<dbReference type="Gene3D" id="3.30.9.10">
    <property type="entry name" value="D-Amino Acid Oxidase, subunit A, domain 2"/>
    <property type="match status" value="1"/>
</dbReference>
<dbReference type="SUPFAM" id="SSF51905">
    <property type="entry name" value="FAD/NAD(P)-binding domain"/>
    <property type="match status" value="1"/>
</dbReference>
<feature type="domain" description="FAD dependent oxidoreductase" evidence="2">
    <location>
        <begin position="7"/>
        <end position="210"/>
    </location>
</feature>
<proteinExistence type="predicted"/>
<gene>
    <name evidence="3" type="ORF">NCTC12022_00303</name>
</gene>
<dbReference type="Pfam" id="PF01266">
    <property type="entry name" value="DAO"/>
    <property type="match status" value="1"/>
</dbReference>
<dbReference type="GO" id="GO:0016491">
    <property type="term" value="F:oxidoreductase activity"/>
    <property type="evidence" value="ECO:0007669"/>
    <property type="project" value="UniProtKB-KW"/>
</dbReference>
<accession>A0A2X1STL0</accession>
<dbReference type="Gene3D" id="3.50.50.60">
    <property type="entry name" value="FAD/NAD(P)-binding domain"/>
    <property type="match status" value="1"/>
</dbReference>
<dbReference type="AlphaFoldDB" id="A0A2X1STL0"/>
<evidence type="ECO:0000313" key="4">
    <source>
        <dbReference type="Proteomes" id="UP000251942"/>
    </source>
</evidence>